<accession>A0A2V3IZ29</accession>
<reference evidence="5 6" key="1">
    <citation type="journal article" date="2018" name="Mol. Biol. Evol.">
        <title>Analysis of the draft genome of the red seaweed Gracilariopsis chorda provides insights into genome size evolution in Rhodophyta.</title>
        <authorList>
            <person name="Lee J."/>
            <person name="Yang E.C."/>
            <person name="Graf L."/>
            <person name="Yang J.H."/>
            <person name="Qiu H."/>
            <person name="Zel Zion U."/>
            <person name="Chan C.X."/>
            <person name="Stephens T.G."/>
            <person name="Weber A.P.M."/>
            <person name="Boo G.H."/>
            <person name="Boo S.M."/>
            <person name="Kim K.M."/>
            <person name="Shin Y."/>
            <person name="Jung M."/>
            <person name="Lee S.J."/>
            <person name="Yim H.S."/>
            <person name="Lee J.H."/>
            <person name="Bhattacharya D."/>
            <person name="Yoon H.S."/>
        </authorList>
    </citation>
    <scope>NUCLEOTIDE SEQUENCE [LARGE SCALE GENOMIC DNA]</scope>
    <source>
        <strain evidence="5 6">SKKU-2015</strain>
        <tissue evidence="5">Whole body</tissue>
    </source>
</reference>
<evidence type="ECO:0000259" key="4">
    <source>
        <dbReference type="Pfam" id="PF12894"/>
    </source>
</evidence>
<comment type="caution">
    <text evidence="5">The sequence shown here is derived from an EMBL/GenBank/DDBJ whole genome shotgun (WGS) entry which is preliminary data.</text>
</comment>
<evidence type="ECO:0000256" key="1">
    <source>
        <dbReference type="ARBA" id="ARBA00022574"/>
    </source>
</evidence>
<dbReference type="InterPro" id="IPR024977">
    <property type="entry name" value="Apc4-like_WD40_dom"/>
</dbReference>
<dbReference type="InterPro" id="IPR015943">
    <property type="entry name" value="WD40/YVTN_repeat-like_dom_sf"/>
</dbReference>
<dbReference type="Pfam" id="PF12894">
    <property type="entry name" value="ANAPC4_WD40"/>
    <property type="match status" value="1"/>
</dbReference>
<gene>
    <name evidence="5" type="ORF">BWQ96_02938</name>
</gene>
<evidence type="ECO:0000313" key="6">
    <source>
        <dbReference type="Proteomes" id="UP000247409"/>
    </source>
</evidence>
<dbReference type="PANTHER" id="PTHR19857">
    <property type="entry name" value="MITOCHONDRIAL DIVISION PROTEIN 1-RELATED"/>
    <property type="match status" value="1"/>
</dbReference>
<dbReference type="STRING" id="448386.A0A2V3IZ29"/>
<dbReference type="SMART" id="SM00320">
    <property type="entry name" value="WD40"/>
    <property type="match status" value="7"/>
</dbReference>
<evidence type="ECO:0000313" key="5">
    <source>
        <dbReference type="EMBL" id="PXF47325.1"/>
    </source>
</evidence>
<organism evidence="5 6">
    <name type="scientific">Gracilariopsis chorda</name>
    <dbReference type="NCBI Taxonomy" id="448386"/>
    <lineage>
        <taxon>Eukaryota</taxon>
        <taxon>Rhodophyta</taxon>
        <taxon>Florideophyceae</taxon>
        <taxon>Rhodymeniophycidae</taxon>
        <taxon>Gracilariales</taxon>
        <taxon>Gracilariaceae</taxon>
        <taxon>Gracilariopsis</taxon>
    </lineage>
</organism>
<dbReference type="Pfam" id="PF00400">
    <property type="entry name" value="WD40"/>
    <property type="match status" value="1"/>
</dbReference>
<feature type="repeat" description="WD" evidence="3">
    <location>
        <begin position="145"/>
        <end position="187"/>
    </location>
</feature>
<dbReference type="OrthoDB" id="10251605at2759"/>
<feature type="repeat" description="WD" evidence="3">
    <location>
        <begin position="334"/>
        <end position="368"/>
    </location>
</feature>
<dbReference type="InterPro" id="IPR036322">
    <property type="entry name" value="WD40_repeat_dom_sf"/>
</dbReference>
<proteinExistence type="predicted"/>
<dbReference type="EMBL" id="NBIV01000026">
    <property type="protein sequence ID" value="PXF47325.1"/>
    <property type="molecule type" value="Genomic_DNA"/>
</dbReference>
<dbReference type="Proteomes" id="UP000247409">
    <property type="component" value="Unassembled WGS sequence"/>
</dbReference>
<keyword evidence="6" id="KW-1185">Reference proteome</keyword>
<dbReference type="Gene3D" id="2.130.10.10">
    <property type="entry name" value="YVTN repeat-like/Quinoprotein amine dehydrogenase"/>
    <property type="match status" value="2"/>
</dbReference>
<feature type="domain" description="Anaphase-promoting complex subunit 4-like WD40" evidence="4">
    <location>
        <begin position="89"/>
        <end position="159"/>
    </location>
</feature>
<dbReference type="SUPFAM" id="SSF50978">
    <property type="entry name" value="WD40 repeat-like"/>
    <property type="match status" value="1"/>
</dbReference>
<evidence type="ECO:0000256" key="3">
    <source>
        <dbReference type="PROSITE-ProRule" id="PRU00221"/>
    </source>
</evidence>
<keyword evidence="1 3" id="KW-0853">WD repeat</keyword>
<name>A0A2V3IZ29_9FLOR</name>
<feature type="repeat" description="WD" evidence="3">
    <location>
        <begin position="103"/>
        <end position="135"/>
    </location>
</feature>
<dbReference type="PANTHER" id="PTHR19857:SF8">
    <property type="entry name" value="ANGIO-ASSOCIATED MIGRATORY CELL PROTEIN"/>
    <property type="match status" value="1"/>
</dbReference>
<keyword evidence="2" id="KW-0677">Repeat</keyword>
<dbReference type="InterPro" id="IPR051179">
    <property type="entry name" value="WD_repeat_multifunction"/>
</dbReference>
<dbReference type="AlphaFoldDB" id="A0A2V3IZ29"/>
<sequence length="383" mass="40892">MSCDGDAPPQIPSRTLRAFSAPASALQNGHAGFVFSCSRAADKLSLHDTNSGDRIISLDAPAQRPSRIAVSADGVKCAFATATGAVYIWDVLYPTSMESFRPDEDNSSPVTDLAWHPRGHVLAVATEAGNIYLWDHVVGALLFPLPAHTGSISAVRWTAHGRLLVTVGASDTLLRVWNPRNVNNLADVSASSEHTTPAKWHVGGITCLDTLQDMSRVAITGAPDGSVLLSVLKPESQCGVFASMNSHDAPVHCVRFAPIGSPRPLRSASAADDGSIHLFDMERRLPMGKFSHANKPVVQLEFSHHADVLFSAAGDTVIAWDARVAPEEEPPITFGAHQHAVNSFALVNSGANLVTACEDGMLRTYDMRYPSGEPPPLPEIKSD</sequence>
<dbReference type="InterPro" id="IPR001680">
    <property type="entry name" value="WD40_rpt"/>
</dbReference>
<evidence type="ECO:0000256" key="2">
    <source>
        <dbReference type="ARBA" id="ARBA00022737"/>
    </source>
</evidence>
<dbReference type="PROSITE" id="PS50082">
    <property type="entry name" value="WD_REPEATS_2"/>
    <property type="match status" value="3"/>
</dbReference>
<protein>
    <submittedName>
        <fullName evidence="5">POC1 centriolar protein-like</fullName>
    </submittedName>
</protein>